<dbReference type="InParanoid" id="Q0UMH7"/>
<name>Q0UMH7_PHANO</name>
<feature type="transmembrane region" description="Helical" evidence="1">
    <location>
        <begin position="12"/>
        <end position="28"/>
    </location>
</feature>
<evidence type="ECO:0000313" key="3">
    <source>
        <dbReference type="Proteomes" id="UP000001055"/>
    </source>
</evidence>
<proteinExistence type="predicted"/>
<accession>Q0UMH7</accession>
<feature type="transmembrane region" description="Helical" evidence="1">
    <location>
        <begin position="68"/>
        <end position="88"/>
    </location>
</feature>
<dbReference type="EMBL" id="CH445334">
    <property type="protein sequence ID" value="EAT85688.2"/>
    <property type="molecule type" value="Genomic_DNA"/>
</dbReference>
<keyword evidence="1" id="KW-0472">Membrane</keyword>
<dbReference type="GeneID" id="5974282"/>
<feature type="transmembrane region" description="Helical" evidence="1">
    <location>
        <begin position="100"/>
        <end position="116"/>
    </location>
</feature>
<dbReference type="KEGG" id="pno:SNOG_07037"/>
<dbReference type="AlphaFoldDB" id="Q0UMH7"/>
<dbReference type="RefSeq" id="XP_001797392.1">
    <property type="nucleotide sequence ID" value="XM_001797340.1"/>
</dbReference>
<reference evidence="3" key="1">
    <citation type="journal article" date="2007" name="Plant Cell">
        <title>Dothideomycete-plant interactions illuminated by genome sequencing and EST analysis of the wheat pathogen Stagonospora nodorum.</title>
        <authorList>
            <person name="Hane J.K."/>
            <person name="Lowe R.G."/>
            <person name="Solomon P.S."/>
            <person name="Tan K.C."/>
            <person name="Schoch C.L."/>
            <person name="Spatafora J.W."/>
            <person name="Crous P.W."/>
            <person name="Kodira C."/>
            <person name="Birren B.W."/>
            <person name="Galagan J.E."/>
            <person name="Torriani S.F."/>
            <person name="McDonald B.A."/>
            <person name="Oliver R.P."/>
        </authorList>
    </citation>
    <scope>NUCLEOTIDE SEQUENCE [LARGE SCALE GENOMIC DNA]</scope>
    <source>
        <strain evidence="3">SN15 / ATCC MYA-4574 / FGSC 10173</strain>
    </source>
</reference>
<evidence type="ECO:0000256" key="1">
    <source>
        <dbReference type="SAM" id="Phobius"/>
    </source>
</evidence>
<gene>
    <name evidence="2" type="ORF">SNOG_07037</name>
</gene>
<keyword evidence="1" id="KW-1133">Transmembrane helix</keyword>
<keyword evidence="1" id="KW-0812">Transmembrane</keyword>
<dbReference type="Proteomes" id="UP000001055">
    <property type="component" value="Unassembled WGS sequence"/>
</dbReference>
<protein>
    <submittedName>
        <fullName evidence="2">Uncharacterized protein</fullName>
    </submittedName>
</protein>
<organism evidence="2 3">
    <name type="scientific">Phaeosphaeria nodorum (strain SN15 / ATCC MYA-4574 / FGSC 10173)</name>
    <name type="common">Glume blotch fungus</name>
    <name type="synonym">Parastagonospora nodorum</name>
    <dbReference type="NCBI Taxonomy" id="321614"/>
    <lineage>
        <taxon>Eukaryota</taxon>
        <taxon>Fungi</taxon>
        <taxon>Dikarya</taxon>
        <taxon>Ascomycota</taxon>
        <taxon>Pezizomycotina</taxon>
        <taxon>Dothideomycetes</taxon>
        <taxon>Pleosporomycetidae</taxon>
        <taxon>Pleosporales</taxon>
        <taxon>Pleosporineae</taxon>
        <taxon>Phaeosphaeriaceae</taxon>
        <taxon>Parastagonospora</taxon>
    </lineage>
</organism>
<sequence length="167" mass="19367">MTTRLIPPTRFIAQTLVSVLAVLISHFFQRYDVVYMSGFIAPFIVMPVDIALMLLSCAPRSSPSYDRFISYSLGWLYQFTTIIGKYVLAPDTGFTQRQHIAVHSSLVFFILSELEFSRAYVKFKNYHEGFDDWKHFLLANVEPYKVFSVSRDPFILGYEDCTDGWNF</sequence>
<feature type="transmembrane region" description="Helical" evidence="1">
    <location>
        <begin position="34"/>
        <end position="56"/>
    </location>
</feature>
<evidence type="ECO:0000313" key="2">
    <source>
        <dbReference type="EMBL" id="EAT85688.2"/>
    </source>
</evidence>
<dbReference type="VEuPathDB" id="FungiDB:JI435_070370"/>